<dbReference type="RefSeq" id="WP_155611767.1">
    <property type="nucleotide sequence ID" value="NZ_WNZW01000006.1"/>
</dbReference>
<feature type="transmembrane region" description="Helical" evidence="1">
    <location>
        <begin position="127"/>
        <end position="145"/>
    </location>
</feature>
<evidence type="ECO:0000256" key="1">
    <source>
        <dbReference type="SAM" id="Phobius"/>
    </source>
</evidence>
<keyword evidence="1" id="KW-0812">Transmembrane</keyword>
<name>A0A7X2Z2F7_9BACL</name>
<dbReference type="InterPro" id="IPR058247">
    <property type="entry name" value="DUF1453"/>
</dbReference>
<reference evidence="2 3" key="1">
    <citation type="submission" date="2019-11" db="EMBL/GenBank/DDBJ databases">
        <title>Draft genome sequences of five Paenibacillus species of dairy origin.</title>
        <authorList>
            <person name="Olajide A.M."/>
            <person name="Chen S."/>
            <person name="Lapointe G."/>
        </authorList>
    </citation>
    <scope>NUCLEOTIDE SEQUENCE [LARGE SCALE GENOMIC DNA]</scope>
    <source>
        <strain evidence="2 3">12CR55</strain>
    </source>
</reference>
<dbReference type="PIRSF" id="PIRSF021441">
    <property type="entry name" value="DUF1453"/>
    <property type="match status" value="1"/>
</dbReference>
<protein>
    <submittedName>
        <fullName evidence="2">DUF1453 family protein</fullName>
    </submittedName>
</protein>
<keyword evidence="1" id="KW-1133">Transmembrane helix</keyword>
<keyword evidence="1" id="KW-0472">Membrane</keyword>
<dbReference type="AlphaFoldDB" id="A0A7X2Z2F7"/>
<dbReference type="PANTHER" id="PTHR39164">
    <property type="entry name" value="PROTEIN CCDC"/>
    <property type="match status" value="1"/>
</dbReference>
<comment type="caution">
    <text evidence="2">The sequence shown here is derived from an EMBL/GenBank/DDBJ whole genome shotgun (WGS) entry which is preliminary data.</text>
</comment>
<gene>
    <name evidence="2" type="ORF">GNP95_15355</name>
</gene>
<dbReference type="EMBL" id="WNZW01000006">
    <property type="protein sequence ID" value="MUG46366.1"/>
    <property type="molecule type" value="Genomic_DNA"/>
</dbReference>
<organism evidence="2 3">
    <name type="scientific">Paenibacillus woosongensis</name>
    <dbReference type="NCBI Taxonomy" id="307580"/>
    <lineage>
        <taxon>Bacteria</taxon>
        <taxon>Bacillati</taxon>
        <taxon>Bacillota</taxon>
        <taxon>Bacilli</taxon>
        <taxon>Bacillales</taxon>
        <taxon>Paenibacillaceae</taxon>
        <taxon>Paenibacillus</taxon>
    </lineage>
</organism>
<proteinExistence type="predicted"/>
<sequence length="163" mass="18497">MNITIPSYMQVFVTVGAIVMAALALFIRLKASRRPVTVKKIIIPPLGMTTGFGMFIVPEFHIPILWGAVAFAVGWLLFSYPLNRSTQFELIDGEVYAKRTRGFAYILIGLLALRLVLHEVVEQYISVLQTGSVFFLLAYGMILRWRLFMLQEYRRITGQLHAG</sequence>
<dbReference type="Pfam" id="PF07301">
    <property type="entry name" value="DUF1453"/>
    <property type="match status" value="1"/>
</dbReference>
<evidence type="ECO:0000313" key="2">
    <source>
        <dbReference type="EMBL" id="MUG46366.1"/>
    </source>
</evidence>
<feature type="transmembrane region" description="Helical" evidence="1">
    <location>
        <begin position="103"/>
        <end position="121"/>
    </location>
</feature>
<dbReference type="InterPro" id="IPR031306">
    <property type="entry name" value="CcdC"/>
</dbReference>
<dbReference type="OrthoDB" id="120091at2"/>
<feature type="transmembrane region" description="Helical" evidence="1">
    <location>
        <begin position="41"/>
        <end position="58"/>
    </location>
</feature>
<evidence type="ECO:0000313" key="3">
    <source>
        <dbReference type="Proteomes" id="UP000447876"/>
    </source>
</evidence>
<dbReference type="PANTHER" id="PTHR39164:SF1">
    <property type="entry name" value="PROTEIN CCDC"/>
    <property type="match status" value="1"/>
</dbReference>
<accession>A0A7X2Z2F7</accession>
<feature type="transmembrane region" description="Helical" evidence="1">
    <location>
        <begin position="64"/>
        <end position="82"/>
    </location>
</feature>
<feature type="transmembrane region" description="Helical" evidence="1">
    <location>
        <begin position="6"/>
        <end position="29"/>
    </location>
</feature>
<dbReference type="Proteomes" id="UP000447876">
    <property type="component" value="Unassembled WGS sequence"/>
</dbReference>